<feature type="compositionally biased region" description="Polar residues" evidence="1">
    <location>
        <begin position="431"/>
        <end position="441"/>
    </location>
</feature>
<dbReference type="Proteomes" id="UP000296049">
    <property type="component" value="Unassembled WGS sequence"/>
</dbReference>
<evidence type="ECO:0000313" key="3">
    <source>
        <dbReference type="Proteomes" id="UP000296049"/>
    </source>
</evidence>
<feature type="region of interest" description="Disordered" evidence="1">
    <location>
        <begin position="104"/>
        <end position="135"/>
    </location>
</feature>
<feature type="compositionally biased region" description="Basic and acidic residues" evidence="1">
    <location>
        <begin position="1106"/>
        <end position="1128"/>
    </location>
</feature>
<feature type="region of interest" description="Disordered" evidence="1">
    <location>
        <begin position="235"/>
        <end position="282"/>
    </location>
</feature>
<evidence type="ECO:0000256" key="1">
    <source>
        <dbReference type="SAM" id="MobiDB-lite"/>
    </source>
</evidence>
<sequence>MKLQPCMSYTAYEDILMSVDLRHLRAASRVPLLPQHSSTPAPYKGRRANHSCLQTHCSSASTSRLHAATFSLHCLRSKQYGTRQCLRNPLIFTKMPFAVTADQSHKHIPPTHPFTDARTLRPHPALRTRPSPRPQQRIRMDVKETEGQHSKEWRNGLSCYVAPILENNCEMCSTSYLGCLNDTRSPLIGKKPGIFNKAYAKLQLRSFHSEQHPTELQESTTGDCKCMSPSHQQLSRPCCPPHSTDQLSRALPSTDPAEPAVAPPRHGASSSQGRSWTSRTWKPRSFTDIDAAGRMNPSASSLIANTKHTFTGEQCRGCFPDNEMQISPQIKAMRNGPELMSVHPRSLSKLLLAFRCHSSGWLQQLEKQPWTLLGVTEKHEATTRAHSAAKGATGPKAFAASLYTQDKFLPASRTPRPSPRQAPSSEVAAGSTRQGHGSSEFPSMHQKHLALSLTPFWPTAAGAAPDNAQTQFGGRHIPQAAHSRQFGYGQLAEVDSSAKNRQQGTVRCHLYQLPAASTLTFSVSVILQFPAPSVFHRPEHNAVPHSLGAGGLLVTVSCPVSFLTSAVIPGIGGMVGKGLPHLIHEAGEKSVTQDVGNLRVPPGAAPADNMPLSGKVSSPRRQRQAMKMTKICFPAQGRAADPSHAGRIDVNSPPSLHTKISEVIRSETISKSNLCLMHHASPPTLPHCMLSLTITIIKTPAILMFWENFNDALACNSYCNFFVFVPQTRVSPGLEAQLRYQPHWAGERNAESDAALTQPMTTVPQYFQKEAGEKQMLWYFGREYREIDTEAQSSCTVGLKVCYGRKTVMDQITKVTKCLQTAQQPMTNTKEQIPSMCRLLHCSEGGDCLTFSLCSRSGCICGSQIPALRNSERTNMFHRQHSVPRTKADTLPVLLKPSLTAMTQENRLYCTYGLAVVTIDFQEITTTKCQCLHRWQVNVNVFTAENPQNLEVFSTDVFLQVTRTIQLLILDENFYKMPSRTYSWHCVFLLKSAFSGSRTHPSYTRYFLERSLPSRRPASVKEVQYLKCNFQFESLPQLNCSCNSNAIILLGFAFETHFFRQGYGRKRTENMNQLRPNDKKKEKTTGSKRRGSLRASPKDFSIFRNKTCEAGERRAPPPETPSPRERGRNSPQYVVEQKQMASPFISPAVLDWCQRQGDPCTARGAGSSSCLGCDLGTIPDTEPLAPDARVPSAGAVPPPPAAPGPSCQDSQSIRTHSLSLTAPGIFQGTAYPHGFAGSCLTQLKDPAPHEAQSTASRAHSWQPPWPMPAPPAPCRQPTWTGNPRQGAQEGCRIFLDPPTISGRSALLLEVEKTLGHCWLGGAGLAVSCWSLGALPRAGALRLGQSRGWKMLLLLGTAITNLHG</sequence>
<evidence type="ECO:0000313" key="2">
    <source>
        <dbReference type="EMBL" id="EOB09055.1"/>
    </source>
</evidence>
<accession>R0M4J9</accession>
<feature type="compositionally biased region" description="Pro residues" evidence="1">
    <location>
        <begin position="1263"/>
        <end position="1274"/>
    </location>
</feature>
<feature type="compositionally biased region" description="Polar residues" evidence="1">
    <location>
        <begin position="268"/>
        <end position="280"/>
    </location>
</feature>
<name>R0M4J9_ANAPL</name>
<feature type="compositionally biased region" description="Basic and acidic residues" evidence="1">
    <location>
        <begin position="1076"/>
        <end position="1085"/>
    </location>
</feature>
<organism evidence="2 3">
    <name type="scientific">Anas platyrhynchos</name>
    <name type="common">Mallard</name>
    <name type="synonym">Anas boschas</name>
    <dbReference type="NCBI Taxonomy" id="8839"/>
    <lineage>
        <taxon>Eukaryota</taxon>
        <taxon>Metazoa</taxon>
        <taxon>Chordata</taxon>
        <taxon>Craniata</taxon>
        <taxon>Vertebrata</taxon>
        <taxon>Euteleostomi</taxon>
        <taxon>Archelosauria</taxon>
        <taxon>Archosauria</taxon>
        <taxon>Dinosauria</taxon>
        <taxon>Saurischia</taxon>
        <taxon>Theropoda</taxon>
        <taxon>Coelurosauria</taxon>
        <taxon>Aves</taxon>
        <taxon>Neognathae</taxon>
        <taxon>Galloanserae</taxon>
        <taxon>Anseriformes</taxon>
        <taxon>Anatidae</taxon>
        <taxon>Anatinae</taxon>
        <taxon>Anas</taxon>
    </lineage>
</organism>
<reference evidence="3" key="1">
    <citation type="journal article" date="2013" name="Nat. Genet.">
        <title>The duck genome and transcriptome provide insight into an avian influenza virus reservoir species.</title>
        <authorList>
            <person name="Huang Y."/>
            <person name="Li Y."/>
            <person name="Burt D.W."/>
            <person name="Chen H."/>
            <person name="Zhang Y."/>
            <person name="Qian W."/>
            <person name="Kim H."/>
            <person name="Gan S."/>
            <person name="Zhao Y."/>
            <person name="Li J."/>
            <person name="Yi K."/>
            <person name="Feng H."/>
            <person name="Zhu P."/>
            <person name="Li B."/>
            <person name="Liu Q."/>
            <person name="Fairley S."/>
            <person name="Magor K.E."/>
            <person name="Du Z."/>
            <person name="Hu X."/>
            <person name="Goodman L."/>
            <person name="Tafer H."/>
            <person name="Vignal A."/>
            <person name="Lee T."/>
            <person name="Kim K.W."/>
            <person name="Sheng Z."/>
            <person name="An Y."/>
            <person name="Searle S."/>
            <person name="Herrero J."/>
            <person name="Groenen M.A."/>
            <person name="Crooijmans R.P."/>
            <person name="Faraut T."/>
            <person name="Cai Q."/>
            <person name="Webster R.G."/>
            <person name="Aldridge J.R."/>
            <person name="Warren W.C."/>
            <person name="Bartschat S."/>
            <person name="Kehr S."/>
            <person name="Marz M."/>
            <person name="Stadler P.F."/>
            <person name="Smith J."/>
            <person name="Kraus R.H."/>
            <person name="Zhao Y."/>
            <person name="Ren L."/>
            <person name="Fei J."/>
            <person name="Morisson M."/>
            <person name="Kaiser P."/>
            <person name="Griffin D.K."/>
            <person name="Rao M."/>
            <person name="Pitel F."/>
            <person name="Wang J."/>
            <person name="Li N."/>
        </authorList>
    </citation>
    <scope>NUCLEOTIDE SEQUENCE [LARGE SCALE GENOMIC DNA]</scope>
</reference>
<feature type="region of interest" description="Disordered" evidence="1">
    <location>
        <begin position="1246"/>
        <end position="1288"/>
    </location>
</feature>
<gene>
    <name evidence="2" type="ORF">Anapl_10585</name>
</gene>
<feature type="region of interest" description="Disordered" evidence="1">
    <location>
        <begin position="1067"/>
        <end position="1131"/>
    </location>
</feature>
<keyword evidence="3" id="KW-1185">Reference proteome</keyword>
<feature type="region of interest" description="Disordered" evidence="1">
    <location>
        <begin position="409"/>
        <end position="444"/>
    </location>
</feature>
<protein>
    <submittedName>
        <fullName evidence="2">Uncharacterized protein</fullName>
    </submittedName>
</protein>
<feature type="region of interest" description="Disordered" evidence="1">
    <location>
        <begin position="1182"/>
        <end position="1212"/>
    </location>
</feature>
<proteinExistence type="predicted"/>
<dbReference type="EMBL" id="KB742395">
    <property type="protein sequence ID" value="EOB09055.1"/>
    <property type="molecule type" value="Genomic_DNA"/>
</dbReference>